<evidence type="ECO:0000259" key="2">
    <source>
        <dbReference type="PROSITE" id="PS50883"/>
    </source>
</evidence>
<sequence length="705" mass="80599">MEQLEKILNNELLNENKNKIKEILYEVILHHINDAVFIMKVEHGECERFKYLFVNEIGLKQAGLSSESIGSYMDEVIGDHEASITLQSKYKKILKNSKGTSYYDRIELPNGKSIVNQSILTPIHNEETGEIEFVVAISRDMTATFDEKNMLLESEQRYRSIIDHNLDAILSLDDKGRIINANSASKSMMGYCEKELVQRSIFNLVPDEELASISHMLKEALSGNAKEMSICSIIHKKGNELLVQLKSIPIVVNDSIIGIYVIIRDMTEHSRNTETIKYMAFHDQLTGLWNRRALLEHLQDEIPKAQAERVEMALLYIDLDRFKYFNDTLGHKTGDEILKKIADRLMNLSLMRYRIYRLGGDEFVVVLLQAHRSCAEKAAQKILAVFSEPVYLMEEEYFITPSIGISMFPSDGKDTESLIKSADSALFQVKQKGKAHYRFYNADMNVAFPNYILMESHLRRAIEKNELIIYYQPQVNLITGKMDSFEALLRWQNPVFGFVAPSQFIPLAEDTGLIIPIGEWVIENVCKQIASWREKGHQNIRIAINISPKQFLQHKLPEFIKNALIKYDLPPNVLEIEITEGAMQDTRMTLMMLNRLKEIGVVISVDDFGTGYSSLNYLKRFPLDILKIDQSFVKEIKMNSKDAAITKTIIHLAHSLGLEVIAEGVEDFSQVEFLLDAKCQKAQGFYFSKPVSPNEIETNLLVANM</sequence>
<dbReference type="Pfam" id="PF13426">
    <property type="entry name" value="PAS_9"/>
    <property type="match status" value="2"/>
</dbReference>
<dbReference type="PANTHER" id="PTHR44757">
    <property type="entry name" value="DIGUANYLATE CYCLASE DGCP"/>
    <property type="match status" value="1"/>
</dbReference>
<dbReference type="InterPro" id="IPR001633">
    <property type="entry name" value="EAL_dom"/>
</dbReference>
<proteinExistence type="predicted"/>
<feature type="domain" description="EAL" evidence="2">
    <location>
        <begin position="451"/>
        <end position="704"/>
    </location>
</feature>
<dbReference type="SUPFAM" id="SSF141868">
    <property type="entry name" value="EAL domain-like"/>
    <property type="match status" value="1"/>
</dbReference>
<dbReference type="FunFam" id="3.20.20.450:FF:000001">
    <property type="entry name" value="Cyclic di-GMP phosphodiesterase yahA"/>
    <property type="match status" value="1"/>
</dbReference>
<organism evidence="4 5">
    <name type="scientific">Falsibacillus pallidus</name>
    <dbReference type="NCBI Taxonomy" id="493781"/>
    <lineage>
        <taxon>Bacteria</taxon>
        <taxon>Bacillati</taxon>
        <taxon>Bacillota</taxon>
        <taxon>Bacilli</taxon>
        <taxon>Bacillales</taxon>
        <taxon>Bacillaceae</taxon>
        <taxon>Falsibacillus</taxon>
    </lineage>
</organism>
<dbReference type="PROSITE" id="PS50112">
    <property type="entry name" value="PAS"/>
    <property type="match status" value="1"/>
</dbReference>
<evidence type="ECO:0000259" key="3">
    <source>
        <dbReference type="PROSITE" id="PS50887"/>
    </source>
</evidence>
<name>A0A370GVE3_9BACI</name>
<dbReference type="NCBIfam" id="TIGR00254">
    <property type="entry name" value="GGDEF"/>
    <property type="match status" value="1"/>
</dbReference>
<dbReference type="SMART" id="SM00267">
    <property type="entry name" value="GGDEF"/>
    <property type="match status" value="1"/>
</dbReference>
<gene>
    <name evidence="4" type="ORF">DFR59_101307</name>
</gene>
<accession>A0A370GVE3</accession>
<dbReference type="Pfam" id="PF00990">
    <property type="entry name" value="GGDEF"/>
    <property type="match status" value="1"/>
</dbReference>
<dbReference type="NCBIfam" id="TIGR00229">
    <property type="entry name" value="sensory_box"/>
    <property type="match status" value="1"/>
</dbReference>
<dbReference type="EMBL" id="QQAY01000001">
    <property type="protein sequence ID" value="RDI47648.1"/>
    <property type="molecule type" value="Genomic_DNA"/>
</dbReference>
<dbReference type="InterPro" id="IPR001610">
    <property type="entry name" value="PAC"/>
</dbReference>
<feature type="domain" description="PAS" evidence="1">
    <location>
        <begin position="154"/>
        <end position="224"/>
    </location>
</feature>
<dbReference type="SUPFAM" id="SSF55073">
    <property type="entry name" value="Nucleotide cyclase"/>
    <property type="match status" value="1"/>
</dbReference>
<dbReference type="SMART" id="SM00091">
    <property type="entry name" value="PAS"/>
    <property type="match status" value="1"/>
</dbReference>
<dbReference type="Gene3D" id="3.30.70.270">
    <property type="match status" value="1"/>
</dbReference>
<dbReference type="InterPro" id="IPR000014">
    <property type="entry name" value="PAS"/>
</dbReference>
<dbReference type="InterPro" id="IPR052155">
    <property type="entry name" value="Biofilm_reg_signaling"/>
</dbReference>
<dbReference type="AlphaFoldDB" id="A0A370GVE3"/>
<dbReference type="InterPro" id="IPR000160">
    <property type="entry name" value="GGDEF_dom"/>
</dbReference>
<dbReference type="Gene3D" id="3.30.450.20">
    <property type="entry name" value="PAS domain"/>
    <property type="match status" value="2"/>
</dbReference>
<dbReference type="SMART" id="SM00086">
    <property type="entry name" value="PAC"/>
    <property type="match status" value="2"/>
</dbReference>
<dbReference type="InterPro" id="IPR029787">
    <property type="entry name" value="Nucleotide_cyclase"/>
</dbReference>
<dbReference type="Gene3D" id="3.20.20.450">
    <property type="entry name" value="EAL domain"/>
    <property type="match status" value="1"/>
</dbReference>
<dbReference type="PROSITE" id="PS50883">
    <property type="entry name" value="EAL"/>
    <property type="match status" value="1"/>
</dbReference>
<dbReference type="InterPro" id="IPR043128">
    <property type="entry name" value="Rev_trsase/Diguanyl_cyclase"/>
</dbReference>
<evidence type="ECO:0000313" key="4">
    <source>
        <dbReference type="EMBL" id="RDI47648.1"/>
    </source>
</evidence>
<feature type="domain" description="GGDEF" evidence="3">
    <location>
        <begin position="310"/>
        <end position="442"/>
    </location>
</feature>
<dbReference type="InterPro" id="IPR035919">
    <property type="entry name" value="EAL_sf"/>
</dbReference>
<dbReference type="PROSITE" id="PS50887">
    <property type="entry name" value="GGDEF"/>
    <property type="match status" value="1"/>
</dbReference>
<dbReference type="InterPro" id="IPR035965">
    <property type="entry name" value="PAS-like_dom_sf"/>
</dbReference>
<reference evidence="4 5" key="1">
    <citation type="submission" date="2018-07" db="EMBL/GenBank/DDBJ databases">
        <title>Genomic Encyclopedia of Type Strains, Phase IV (KMG-IV): sequencing the most valuable type-strain genomes for metagenomic binning, comparative biology and taxonomic classification.</title>
        <authorList>
            <person name="Goeker M."/>
        </authorList>
    </citation>
    <scope>NUCLEOTIDE SEQUENCE [LARGE SCALE GENOMIC DNA]</scope>
    <source>
        <strain evidence="4 5">DSM 25281</strain>
    </source>
</reference>
<evidence type="ECO:0000313" key="5">
    <source>
        <dbReference type="Proteomes" id="UP000255326"/>
    </source>
</evidence>
<dbReference type="Proteomes" id="UP000255326">
    <property type="component" value="Unassembled WGS sequence"/>
</dbReference>
<dbReference type="CDD" id="cd01948">
    <property type="entry name" value="EAL"/>
    <property type="match status" value="1"/>
</dbReference>
<dbReference type="RefSeq" id="WP_211318505.1">
    <property type="nucleotide sequence ID" value="NZ_QQAY01000001.1"/>
</dbReference>
<dbReference type="SUPFAM" id="SSF55785">
    <property type="entry name" value="PYP-like sensor domain (PAS domain)"/>
    <property type="match status" value="2"/>
</dbReference>
<dbReference type="CDD" id="cd00130">
    <property type="entry name" value="PAS"/>
    <property type="match status" value="1"/>
</dbReference>
<comment type="caution">
    <text evidence="4">The sequence shown here is derived from an EMBL/GenBank/DDBJ whole genome shotgun (WGS) entry which is preliminary data.</text>
</comment>
<dbReference type="CDD" id="cd01949">
    <property type="entry name" value="GGDEF"/>
    <property type="match status" value="1"/>
</dbReference>
<dbReference type="FunFam" id="3.30.70.270:FF:000001">
    <property type="entry name" value="Diguanylate cyclase domain protein"/>
    <property type="match status" value="1"/>
</dbReference>
<evidence type="ECO:0000259" key="1">
    <source>
        <dbReference type="PROSITE" id="PS50112"/>
    </source>
</evidence>
<protein>
    <submittedName>
        <fullName evidence="4">Diguanylate cyclase/phosphodiesterase with PAS/PAC sensor(S)</fullName>
    </submittedName>
</protein>
<dbReference type="Pfam" id="PF00563">
    <property type="entry name" value="EAL"/>
    <property type="match status" value="1"/>
</dbReference>
<dbReference type="SMART" id="SM00052">
    <property type="entry name" value="EAL"/>
    <property type="match status" value="1"/>
</dbReference>
<dbReference type="PANTHER" id="PTHR44757:SF2">
    <property type="entry name" value="BIOFILM ARCHITECTURE MAINTENANCE PROTEIN MBAA"/>
    <property type="match status" value="1"/>
</dbReference>
<keyword evidence="5" id="KW-1185">Reference proteome</keyword>